<gene>
    <name evidence="2" type="primary">RvY_13105-1</name>
    <name evidence="2" type="synonym">RvY_13105.1</name>
    <name evidence="2" type="ORF">RvY_13105</name>
</gene>
<dbReference type="Proteomes" id="UP000186922">
    <property type="component" value="Unassembled WGS sequence"/>
</dbReference>
<evidence type="ECO:0000256" key="1">
    <source>
        <dbReference type="SAM" id="MobiDB-lite"/>
    </source>
</evidence>
<evidence type="ECO:0000313" key="2">
    <source>
        <dbReference type="EMBL" id="GAV02559.1"/>
    </source>
</evidence>
<name>A0A1D1VVC6_RAMVA</name>
<dbReference type="EMBL" id="BDGG01000008">
    <property type="protein sequence ID" value="GAV02559.1"/>
    <property type="molecule type" value="Genomic_DNA"/>
</dbReference>
<proteinExistence type="predicted"/>
<sequence length="81" mass="9439">MTGFSNTEESRRETSSSVNRTRPNIHHSVTNITYVFHWATNGTLHAFTCACLSVPRSIFEYLHHGLYQLFPPVQRFGRWLK</sequence>
<evidence type="ECO:0000313" key="3">
    <source>
        <dbReference type="Proteomes" id="UP000186922"/>
    </source>
</evidence>
<feature type="region of interest" description="Disordered" evidence="1">
    <location>
        <begin position="1"/>
        <end position="22"/>
    </location>
</feature>
<reference evidence="2 3" key="1">
    <citation type="journal article" date="2016" name="Nat. Commun.">
        <title>Extremotolerant tardigrade genome and improved radiotolerance of human cultured cells by tardigrade-unique protein.</title>
        <authorList>
            <person name="Hashimoto T."/>
            <person name="Horikawa D.D."/>
            <person name="Saito Y."/>
            <person name="Kuwahara H."/>
            <person name="Kozuka-Hata H."/>
            <person name="Shin-I T."/>
            <person name="Minakuchi Y."/>
            <person name="Ohishi K."/>
            <person name="Motoyama A."/>
            <person name="Aizu T."/>
            <person name="Enomoto A."/>
            <person name="Kondo K."/>
            <person name="Tanaka S."/>
            <person name="Hara Y."/>
            <person name="Koshikawa S."/>
            <person name="Sagara H."/>
            <person name="Miura T."/>
            <person name="Yokobori S."/>
            <person name="Miyagawa K."/>
            <person name="Suzuki Y."/>
            <person name="Kubo T."/>
            <person name="Oyama M."/>
            <person name="Kohara Y."/>
            <person name="Fujiyama A."/>
            <person name="Arakawa K."/>
            <person name="Katayama T."/>
            <person name="Toyoda A."/>
            <person name="Kunieda T."/>
        </authorList>
    </citation>
    <scope>NUCLEOTIDE SEQUENCE [LARGE SCALE GENOMIC DNA]</scope>
    <source>
        <strain evidence="2 3">YOKOZUNA-1</strain>
    </source>
</reference>
<protein>
    <submittedName>
        <fullName evidence="2">Uncharacterized protein</fullName>
    </submittedName>
</protein>
<comment type="caution">
    <text evidence="2">The sequence shown here is derived from an EMBL/GenBank/DDBJ whole genome shotgun (WGS) entry which is preliminary data.</text>
</comment>
<keyword evidence="3" id="KW-1185">Reference proteome</keyword>
<accession>A0A1D1VVC6</accession>
<dbReference type="AlphaFoldDB" id="A0A1D1VVC6"/>
<organism evidence="2 3">
    <name type="scientific">Ramazzottius varieornatus</name>
    <name type="common">Water bear</name>
    <name type="synonym">Tardigrade</name>
    <dbReference type="NCBI Taxonomy" id="947166"/>
    <lineage>
        <taxon>Eukaryota</taxon>
        <taxon>Metazoa</taxon>
        <taxon>Ecdysozoa</taxon>
        <taxon>Tardigrada</taxon>
        <taxon>Eutardigrada</taxon>
        <taxon>Parachela</taxon>
        <taxon>Hypsibioidea</taxon>
        <taxon>Ramazzottiidae</taxon>
        <taxon>Ramazzottius</taxon>
    </lineage>
</organism>